<dbReference type="OrthoDB" id="9810303at2"/>
<sequence>MEKLLSIVIPSYNVEKYLEQTLESFIEPDILGDIEVLVVDDGSKDSTAEIGKRYENQYPGTFRVISKENGGHGSTINRGIKECAGKYFKVVDGDDWVNTPDFKLLIEKLKTCDADCIVTNYYEVDDRTGEKTPREYSLLKKERAEENRWSFCDMAEKAQPAMHALIFRSSLLKENQIQMDEHSFYVDVEYVLYPLPYVESVVYFDLYIYMYRLALATQSVSMQGFRKHIQNHIDVIMHLTEFAEKYRNTASGDEQVKVDYIGKRIARMVGDQITIFMSYPVSDKENKEKFLRFDQSLKEESRWIYDLSSEESGTLKLLRKMKFKGYGAIMEAGKKRNGMTEE</sequence>
<dbReference type="SUPFAM" id="SSF53448">
    <property type="entry name" value="Nucleotide-diphospho-sugar transferases"/>
    <property type="match status" value="1"/>
</dbReference>
<dbReference type="EMBL" id="SLZZ01000023">
    <property type="protein sequence ID" value="TCS76638.1"/>
    <property type="molecule type" value="Genomic_DNA"/>
</dbReference>
<reference evidence="2 3" key="1">
    <citation type="submission" date="2019-03" db="EMBL/GenBank/DDBJ databases">
        <title>Genomic Encyclopedia of Type Strains, Phase IV (KMG-IV): sequencing the most valuable type-strain genomes for metagenomic binning, comparative biology and taxonomic classification.</title>
        <authorList>
            <person name="Goeker M."/>
        </authorList>
    </citation>
    <scope>NUCLEOTIDE SEQUENCE [LARGE SCALE GENOMIC DNA]</scope>
    <source>
        <strain evidence="2 3">DSM 29489</strain>
    </source>
</reference>
<keyword evidence="2" id="KW-0808">Transferase</keyword>
<dbReference type="CDD" id="cd00761">
    <property type="entry name" value="Glyco_tranf_GTA_type"/>
    <property type="match status" value="1"/>
</dbReference>
<keyword evidence="3" id="KW-1185">Reference proteome</keyword>
<dbReference type="Pfam" id="PF00535">
    <property type="entry name" value="Glycos_transf_2"/>
    <property type="match status" value="1"/>
</dbReference>
<dbReference type="PANTHER" id="PTHR22916:SF3">
    <property type="entry name" value="UDP-GLCNAC:BETAGAL BETA-1,3-N-ACETYLGLUCOSAMINYLTRANSFERASE-LIKE PROTEIN 1"/>
    <property type="match status" value="1"/>
</dbReference>
<organism evidence="2 3">
    <name type="scientific">Muricomes intestini</name>
    <dbReference type="NCBI Taxonomy" id="1796634"/>
    <lineage>
        <taxon>Bacteria</taxon>
        <taxon>Bacillati</taxon>
        <taxon>Bacillota</taxon>
        <taxon>Clostridia</taxon>
        <taxon>Lachnospirales</taxon>
        <taxon>Lachnospiraceae</taxon>
        <taxon>Muricomes</taxon>
    </lineage>
</organism>
<dbReference type="RefSeq" id="WP_132382825.1">
    <property type="nucleotide sequence ID" value="NZ_SLZZ01000023.1"/>
</dbReference>
<comment type="caution">
    <text evidence="2">The sequence shown here is derived from an EMBL/GenBank/DDBJ whole genome shotgun (WGS) entry which is preliminary data.</text>
</comment>
<dbReference type="Gene3D" id="3.90.550.10">
    <property type="entry name" value="Spore Coat Polysaccharide Biosynthesis Protein SpsA, Chain A"/>
    <property type="match status" value="1"/>
</dbReference>
<evidence type="ECO:0000313" key="3">
    <source>
        <dbReference type="Proteomes" id="UP000295726"/>
    </source>
</evidence>
<dbReference type="InterPro" id="IPR029044">
    <property type="entry name" value="Nucleotide-diphossugar_trans"/>
</dbReference>
<protein>
    <submittedName>
        <fullName evidence="2">Glycosyltransferase involved in cell wall biosynthesis</fullName>
    </submittedName>
</protein>
<dbReference type="Proteomes" id="UP000295726">
    <property type="component" value="Unassembled WGS sequence"/>
</dbReference>
<evidence type="ECO:0000313" key="2">
    <source>
        <dbReference type="EMBL" id="TCS76638.1"/>
    </source>
</evidence>
<name>A0A4R3K2J8_9FIRM</name>
<dbReference type="AlphaFoldDB" id="A0A4R3K2J8"/>
<dbReference type="GO" id="GO:0016758">
    <property type="term" value="F:hexosyltransferase activity"/>
    <property type="evidence" value="ECO:0007669"/>
    <property type="project" value="UniProtKB-ARBA"/>
</dbReference>
<dbReference type="InterPro" id="IPR001173">
    <property type="entry name" value="Glyco_trans_2-like"/>
</dbReference>
<evidence type="ECO:0000259" key="1">
    <source>
        <dbReference type="Pfam" id="PF00535"/>
    </source>
</evidence>
<dbReference type="PANTHER" id="PTHR22916">
    <property type="entry name" value="GLYCOSYLTRANSFERASE"/>
    <property type="match status" value="1"/>
</dbReference>
<feature type="domain" description="Glycosyltransferase 2-like" evidence="1">
    <location>
        <begin position="6"/>
        <end position="142"/>
    </location>
</feature>
<proteinExistence type="predicted"/>
<gene>
    <name evidence="2" type="ORF">EDD59_12320</name>
</gene>
<accession>A0A4R3K2J8</accession>